<dbReference type="GeneID" id="6016657"/>
<feature type="region of interest" description="Disordered" evidence="1">
    <location>
        <begin position="1"/>
        <end position="97"/>
    </location>
</feature>
<proteinExistence type="predicted"/>
<protein>
    <submittedName>
        <fullName evidence="2">Uncharacterized protein</fullName>
    </submittedName>
</protein>
<evidence type="ECO:0000256" key="1">
    <source>
        <dbReference type="SAM" id="MobiDB-lite"/>
    </source>
</evidence>
<name>A8PAQ8_COPC7</name>
<comment type="caution">
    <text evidence="2">The sequence shown here is derived from an EMBL/GenBank/DDBJ whole genome shotgun (WGS) entry which is preliminary data.</text>
</comment>
<dbReference type="KEGG" id="cci:CC1G_10418"/>
<dbReference type="RefSeq" id="XP_001840034.1">
    <property type="nucleotide sequence ID" value="XM_001839982.1"/>
</dbReference>
<evidence type="ECO:0000313" key="2">
    <source>
        <dbReference type="EMBL" id="EAU81815.1"/>
    </source>
</evidence>
<sequence>MSSPSSKPTSSKPARPKYVWVAAPGSVRLPPVPRRIPAVYSSATPASASTSTTASESIEPPIVNSSDSNNDSSVGEDPESEGSSLPEPPGWDPESVFYVPIPTPADRDARTQVVRTLVMKLMTLPTRHDYLRFALYRVTMQFLADLSGIWLRDPDTGVVDRSKPTSLDVVFRAWKAEANKALGDYRWSWPGIKDEMQAISKEIYRALDAERNGESTTQRGPEEGFKKGFRVRALAGIPTRVPVEYGSDGRLHWCGYVFEELSMSSITYEVISGCLVDVCEELGYATPPPLEPAPCHGGD</sequence>
<dbReference type="VEuPathDB" id="FungiDB:CC1G_10418"/>
<keyword evidence="3" id="KW-1185">Reference proteome</keyword>
<dbReference type="EMBL" id="AACS02000002">
    <property type="protein sequence ID" value="EAU81815.1"/>
    <property type="molecule type" value="Genomic_DNA"/>
</dbReference>
<feature type="compositionally biased region" description="Low complexity" evidence="1">
    <location>
        <begin position="41"/>
        <end position="57"/>
    </location>
</feature>
<dbReference type="InParanoid" id="A8PAQ8"/>
<gene>
    <name evidence="2" type="ORF">CC1G_10418</name>
</gene>
<feature type="compositionally biased region" description="Low complexity" evidence="1">
    <location>
        <begin position="64"/>
        <end position="73"/>
    </location>
</feature>
<accession>A8PAQ8</accession>
<feature type="compositionally biased region" description="Low complexity" evidence="1">
    <location>
        <begin position="1"/>
        <end position="17"/>
    </location>
</feature>
<reference evidence="2 3" key="1">
    <citation type="journal article" date="2010" name="Proc. Natl. Acad. Sci. U.S.A.">
        <title>Insights into evolution of multicellular fungi from the assembled chromosomes of the mushroom Coprinopsis cinerea (Coprinus cinereus).</title>
        <authorList>
            <person name="Stajich J.E."/>
            <person name="Wilke S.K."/>
            <person name="Ahren D."/>
            <person name="Au C.H."/>
            <person name="Birren B.W."/>
            <person name="Borodovsky M."/>
            <person name="Burns C."/>
            <person name="Canback B."/>
            <person name="Casselton L.A."/>
            <person name="Cheng C.K."/>
            <person name="Deng J."/>
            <person name="Dietrich F.S."/>
            <person name="Fargo D.C."/>
            <person name="Farman M.L."/>
            <person name="Gathman A.C."/>
            <person name="Goldberg J."/>
            <person name="Guigo R."/>
            <person name="Hoegger P.J."/>
            <person name="Hooker J.B."/>
            <person name="Huggins A."/>
            <person name="James T.Y."/>
            <person name="Kamada T."/>
            <person name="Kilaru S."/>
            <person name="Kodira C."/>
            <person name="Kues U."/>
            <person name="Kupfer D."/>
            <person name="Kwan H.S."/>
            <person name="Lomsadze A."/>
            <person name="Li W."/>
            <person name="Lilly W.W."/>
            <person name="Ma L.J."/>
            <person name="Mackey A.J."/>
            <person name="Manning G."/>
            <person name="Martin F."/>
            <person name="Muraguchi H."/>
            <person name="Natvig D.O."/>
            <person name="Palmerini H."/>
            <person name="Ramesh M.A."/>
            <person name="Rehmeyer C.J."/>
            <person name="Roe B.A."/>
            <person name="Shenoy N."/>
            <person name="Stanke M."/>
            <person name="Ter-Hovhannisyan V."/>
            <person name="Tunlid A."/>
            <person name="Velagapudi R."/>
            <person name="Vision T.J."/>
            <person name="Zeng Q."/>
            <person name="Zolan M.E."/>
            <person name="Pukkila P.J."/>
        </authorList>
    </citation>
    <scope>NUCLEOTIDE SEQUENCE [LARGE SCALE GENOMIC DNA]</scope>
    <source>
        <strain evidence="3">Okayama-7 / 130 / ATCC MYA-4618 / FGSC 9003</strain>
    </source>
</reference>
<dbReference type="Proteomes" id="UP000001861">
    <property type="component" value="Unassembled WGS sequence"/>
</dbReference>
<organism evidence="2 3">
    <name type="scientific">Coprinopsis cinerea (strain Okayama-7 / 130 / ATCC MYA-4618 / FGSC 9003)</name>
    <name type="common">Inky cap fungus</name>
    <name type="synonym">Hormographiella aspergillata</name>
    <dbReference type="NCBI Taxonomy" id="240176"/>
    <lineage>
        <taxon>Eukaryota</taxon>
        <taxon>Fungi</taxon>
        <taxon>Dikarya</taxon>
        <taxon>Basidiomycota</taxon>
        <taxon>Agaricomycotina</taxon>
        <taxon>Agaricomycetes</taxon>
        <taxon>Agaricomycetidae</taxon>
        <taxon>Agaricales</taxon>
        <taxon>Agaricineae</taxon>
        <taxon>Psathyrellaceae</taxon>
        <taxon>Coprinopsis</taxon>
    </lineage>
</organism>
<dbReference type="AlphaFoldDB" id="A8PAQ8"/>
<evidence type="ECO:0000313" key="3">
    <source>
        <dbReference type="Proteomes" id="UP000001861"/>
    </source>
</evidence>